<dbReference type="PROSITE" id="PS00149">
    <property type="entry name" value="SULFATASE_2"/>
    <property type="match status" value="1"/>
</dbReference>
<accession>A0ABV2WKC3</accession>
<dbReference type="InterPro" id="IPR017850">
    <property type="entry name" value="Alkaline_phosphatase_core_sf"/>
</dbReference>
<keyword evidence="2 6" id="KW-0732">Signal</keyword>
<dbReference type="InterPro" id="IPR024607">
    <property type="entry name" value="Sulfatase_CS"/>
</dbReference>
<evidence type="ECO:0000256" key="2">
    <source>
        <dbReference type="ARBA" id="ARBA00022729"/>
    </source>
</evidence>
<dbReference type="Pfam" id="PF00884">
    <property type="entry name" value="Sulfatase"/>
    <property type="match status" value="1"/>
</dbReference>
<evidence type="ECO:0000256" key="1">
    <source>
        <dbReference type="ARBA" id="ARBA00008779"/>
    </source>
</evidence>
<dbReference type="Gene3D" id="3.40.720.10">
    <property type="entry name" value="Alkaline Phosphatase, subunit A"/>
    <property type="match status" value="1"/>
</dbReference>
<dbReference type="InterPro" id="IPR000917">
    <property type="entry name" value="Sulfatase_N"/>
</dbReference>
<dbReference type="RefSeq" id="WP_356955345.1">
    <property type="nucleotide sequence ID" value="NZ_JBEYBD010000003.1"/>
</dbReference>
<sequence length="508" mass="55131">MGSARSVRNSLSAVIVVLLAATGCVSVVSAAPEPVDQRPNVVVILADDLDSATTPVWQAMPRTAALIRDRGMEFTDAFAPMPICCAARASILTGRYGHNTGVLTNAGEVGGFETFRARGNESHTIATALHGAGYRTGMAGKYLNGLEDDPGHIPPGWDDWHAGVDNFLYSGYNYTLNENGTFVKYGVAPQDYETDVIRAKSERFITDAAAAGQPFFWYAASTAPHFPIPPAPRHLAETRPTAAPRSPNYQEPDVSDKPSWLIDTANPRAATITVTNDPDYTNRLGALKSLDEMVAGIVETLDRTGELDNTYLIFTSDNGYSLGAHRLTQKMAPYEESMRVPLAVTGPGIRPGHSGAMALSTDLAPTIFDWAGLPIPDRTDGRSLTSVLAGETAGWRDDFVAEYGGPGSEGRDGIAQEQIPGTDTPLIYTLDMPSWSAVRTDRYLYARWYERERPLDQREYELYDLHTDPYQLTNLIKTPEGRAAHADLVATLDRRLAALTACAGVTCR</sequence>
<dbReference type="CDD" id="cd16147">
    <property type="entry name" value="G6S"/>
    <property type="match status" value="1"/>
</dbReference>
<evidence type="ECO:0000313" key="8">
    <source>
        <dbReference type="EMBL" id="MEU1951334.1"/>
    </source>
</evidence>
<keyword evidence="9" id="KW-1185">Reference proteome</keyword>
<dbReference type="PIRSF" id="PIRSF036666">
    <property type="entry name" value="G6S"/>
    <property type="match status" value="1"/>
</dbReference>
<dbReference type="EMBL" id="JBEYBF010000002">
    <property type="protein sequence ID" value="MEU1951334.1"/>
    <property type="molecule type" value="Genomic_DNA"/>
</dbReference>
<name>A0ABV2WKC3_9NOCA</name>
<dbReference type="PANTHER" id="PTHR43108">
    <property type="entry name" value="N-ACETYLGLUCOSAMINE-6-SULFATASE FAMILY MEMBER"/>
    <property type="match status" value="1"/>
</dbReference>
<protein>
    <submittedName>
        <fullName evidence="8">Sulfatase-like hydrolase/transferase</fullName>
    </submittedName>
</protein>
<feature type="region of interest" description="Disordered" evidence="5">
    <location>
        <begin position="232"/>
        <end position="259"/>
    </location>
</feature>
<evidence type="ECO:0000256" key="6">
    <source>
        <dbReference type="SAM" id="SignalP"/>
    </source>
</evidence>
<gene>
    <name evidence="8" type="ORF">ABZ510_05680</name>
</gene>
<dbReference type="PANTHER" id="PTHR43108:SF8">
    <property type="entry name" value="SD21168P"/>
    <property type="match status" value="1"/>
</dbReference>
<reference evidence="8 9" key="1">
    <citation type="submission" date="2024-06" db="EMBL/GenBank/DDBJ databases">
        <title>The Natural Products Discovery Center: Release of the First 8490 Sequenced Strains for Exploring Actinobacteria Biosynthetic Diversity.</title>
        <authorList>
            <person name="Kalkreuter E."/>
            <person name="Kautsar S.A."/>
            <person name="Yang D."/>
            <person name="Bader C.D."/>
            <person name="Teijaro C.N."/>
            <person name="Fluegel L."/>
            <person name="Davis C.M."/>
            <person name="Simpson J.R."/>
            <person name="Lauterbach L."/>
            <person name="Steele A.D."/>
            <person name="Gui C."/>
            <person name="Meng S."/>
            <person name="Li G."/>
            <person name="Viehrig K."/>
            <person name="Ye F."/>
            <person name="Su P."/>
            <person name="Kiefer A.F."/>
            <person name="Nichols A."/>
            <person name="Cepeda A.J."/>
            <person name="Yan W."/>
            <person name="Fan B."/>
            <person name="Jiang Y."/>
            <person name="Adhikari A."/>
            <person name="Zheng C.-J."/>
            <person name="Schuster L."/>
            <person name="Cowan T.M."/>
            <person name="Smanski M.J."/>
            <person name="Chevrette M.G."/>
            <person name="De Carvalho L.P.S."/>
            <person name="Shen B."/>
        </authorList>
    </citation>
    <scope>NUCLEOTIDE SEQUENCE [LARGE SCALE GENOMIC DNA]</scope>
    <source>
        <strain evidence="8 9">NPDC019708</strain>
    </source>
</reference>
<evidence type="ECO:0000313" key="9">
    <source>
        <dbReference type="Proteomes" id="UP001550628"/>
    </source>
</evidence>
<evidence type="ECO:0000256" key="3">
    <source>
        <dbReference type="ARBA" id="ARBA00022801"/>
    </source>
</evidence>
<evidence type="ECO:0000256" key="5">
    <source>
        <dbReference type="SAM" id="MobiDB-lite"/>
    </source>
</evidence>
<evidence type="ECO:0000256" key="4">
    <source>
        <dbReference type="ARBA" id="ARBA00023180"/>
    </source>
</evidence>
<dbReference type="SUPFAM" id="SSF53649">
    <property type="entry name" value="Alkaline phosphatase-like"/>
    <property type="match status" value="1"/>
</dbReference>
<keyword evidence="3" id="KW-0378">Hydrolase</keyword>
<dbReference type="Proteomes" id="UP001550628">
    <property type="component" value="Unassembled WGS sequence"/>
</dbReference>
<proteinExistence type="inferred from homology"/>
<dbReference type="InterPro" id="IPR012251">
    <property type="entry name" value="GlcNAc_6-SO4ase"/>
</dbReference>
<feature type="chain" id="PRO_5047379507" evidence="6">
    <location>
        <begin position="31"/>
        <end position="508"/>
    </location>
</feature>
<comment type="caution">
    <text evidence="8">The sequence shown here is derived from an EMBL/GenBank/DDBJ whole genome shotgun (WGS) entry which is preliminary data.</text>
</comment>
<keyword evidence="4" id="KW-0325">Glycoprotein</keyword>
<organism evidence="8 9">
    <name type="scientific">Nocardia rhamnosiphila</name>
    <dbReference type="NCBI Taxonomy" id="426716"/>
    <lineage>
        <taxon>Bacteria</taxon>
        <taxon>Bacillati</taxon>
        <taxon>Actinomycetota</taxon>
        <taxon>Actinomycetes</taxon>
        <taxon>Mycobacteriales</taxon>
        <taxon>Nocardiaceae</taxon>
        <taxon>Nocardia</taxon>
    </lineage>
</organism>
<feature type="signal peptide" evidence="6">
    <location>
        <begin position="1"/>
        <end position="30"/>
    </location>
</feature>
<comment type="similarity">
    <text evidence="1">Belongs to the sulfatase family.</text>
</comment>
<evidence type="ECO:0000259" key="7">
    <source>
        <dbReference type="Pfam" id="PF00884"/>
    </source>
</evidence>
<feature type="domain" description="Sulfatase N-terminal" evidence="7">
    <location>
        <begin position="39"/>
        <end position="372"/>
    </location>
</feature>
<dbReference type="PROSITE" id="PS51257">
    <property type="entry name" value="PROKAR_LIPOPROTEIN"/>
    <property type="match status" value="1"/>
</dbReference>